<keyword evidence="1" id="KW-0227">DNA damage</keyword>
<gene>
    <name evidence="5" type="ORF">J2Z77_001396</name>
</gene>
<dbReference type="RefSeq" id="WP_189968256.1">
    <property type="nucleotide sequence ID" value="NZ_BMVL01000004.1"/>
</dbReference>
<evidence type="ECO:0000259" key="4">
    <source>
        <dbReference type="Pfam" id="PF12705"/>
    </source>
</evidence>
<evidence type="ECO:0000256" key="1">
    <source>
        <dbReference type="ARBA" id="ARBA00022763"/>
    </source>
</evidence>
<keyword evidence="2" id="KW-0547">Nucleotide-binding</keyword>
<protein>
    <recommendedName>
        <fullName evidence="4">PD-(D/E)XK endonuclease-like domain-containing protein</fullName>
    </recommendedName>
</protein>
<name>A0ABS4L002_STRAV</name>
<accession>A0ABS4L002</accession>
<feature type="domain" description="PD-(D/E)XK endonuclease-like" evidence="4">
    <location>
        <begin position="268"/>
        <end position="505"/>
    </location>
</feature>
<evidence type="ECO:0000256" key="2">
    <source>
        <dbReference type="ARBA" id="ARBA00022806"/>
    </source>
</evidence>
<keyword evidence="2" id="KW-0067">ATP-binding</keyword>
<keyword evidence="2" id="KW-0378">Hydrolase</keyword>
<dbReference type="Proteomes" id="UP001519310">
    <property type="component" value="Unassembled WGS sequence"/>
</dbReference>
<sequence length="517" mass="56825">MRALKARPRLRSAADGWRTSPVVEFGFSAWETHVDAVEFPGTPGGRRGSAIVTPAHRAWGREAAATYLAARKRFLREQEEAGLPPTIPVQERWVASRVADVPGVRRYELEVWGRQYATPDGSVRELWLPQLGALRPNRPLAELAAAAGALVYGVPSHTDRYTAERTAMHTGNAAPARVRIIGVGLGDGETSVLRAEESGVPADWTDDEARELFQRQAAHRVTPATSGTGRRPGADCADCKALASCSTLKRVPGLLGVPHSSPGRKRRTVSVSDLRAYRDCPSRYHLTRVLRLRELRVESEAIRRGRAVDAWLNARHADPLRVPCRYTPLPESLPGLQGDELAPALAMLERHRGRCPFDRIGTHDTCSPQHRITVYDPAADVVVLADCDLVYTERGGVVIRETKTGAHRYCASGELMERYPQLALAVLFVAAGTLTGDPRRSRIELETLRPDGSAEEELDPFDPVTVEQARRVLRDLAAPWVAAVDYPEAPRTGYDCGNCEASKWCATGRARLSEEAR</sequence>
<evidence type="ECO:0000256" key="3">
    <source>
        <dbReference type="ARBA" id="ARBA00023204"/>
    </source>
</evidence>
<reference evidence="5 6" key="1">
    <citation type="submission" date="2021-03" db="EMBL/GenBank/DDBJ databases">
        <title>Genomic Encyclopedia of Type Strains, Phase IV (KMG-IV): sequencing the most valuable type-strain genomes for metagenomic binning, comparative biology and taxonomic classification.</title>
        <authorList>
            <person name="Goeker M."/>
        </authorList>
    </citation>
    <scope>NUCLEOTIDE SEQUENCE [LARGE SCALE GENOMIC DNA]</scope>
    <source>
        <strain evidence="5 6">DSM 40526</strain>
    </source>
</reference>
<keyword evidence="2" id="KW-0347">Helicase</keyword>
<dbReference type="EMBL" id="JAGGLQ010000002">
    <property type="protein sequence ID" value="MBP2035609.1"/>
    <property type="molecule type" value="Genomic_DNA"/>
</dbReference>
<proteinExistence type="predicted"/>
<keyword evidence="3" id="KW-0234">DNA repair</keyword>
<organism evidence="5 6">
    <name type="scientific">Streptomyces avidinii</name>
    <dbReference type="NCBI Taxonomy" id="1895"/>
    <lineage>
        <taxon>Bacteria</taxon>
        <taxon>Bacillati</taxon>
        <taxon>Actinomycetota</taxon>
        <taxon>Actinomycetes</taxon>
        <taxon>Kitasatosporales</taxon>
        <taxon>Streptomycetaceae</taxon>
        <taxon>Streptomyces</taxon>
    </lineage>
</organism>
<comment type="caution">
    <text evidence="5">The sequence shown here is derived from an EMBL/GenBank/DDBJ whole genome shotgun (WGS) entry which is preliminary data.</text>
</comment>
<dbReference type="InterPro" id="IPR038726">
    <property type="entry name" value="PDDEXK_AddAB-type"/>
</dbReference>
<dbReference type="Pfam" id="PF12705">
    <property type="entry name" value="PDDEXK_1"/>
    <property type="match status" value="1"/>
</dbReference>
<evidence type="ECO:0000313" key="5">
    <source>
        <dbReference type="EMBL" id="MBP2035609.1"/>
    </source>
</evidence>
<evidence type="ECO:0000313" key="6">
    <source>
        <dbReference type="Proteomes" id="UP001519310"/>
    </source>
</evidence>
<keyword evidence="6" id="KW-1185">Reference proteome</keyword>